<dbReference type="GO" id="GO:0016020">
    <property type="term" value="C:membrane"/>
    <property type="evidence" value="ECO:0007669"/>
    <property type="project" value="InterPro"/>
</dbReference>
<reference evidence="2 3" key="1">
    <citation type="journal article" date="2014" name="Gene">
        <title>A comparative genomic analysis of the alkalitolerant soil bacterium Bacillus lehensis G1.</title>
        <authorList>
            <person name="Noor Y.M."/>
            <person name="Samsulrizal N.H."/>
            <person name="Jema'on N.A."/>
            <person name="Low K.O."/>
            <person name="Ramli A.N."/>
            <person name="Alias N.I."/>
            <person name="Damis S.I."/>
            <person name="Fuzi S.F."/>
            <person name="Isa M.N."/>
            <person name="Murad A.M."/>
            <person name="Raih M.F."/>
            <person name="Bakar F.D."/>
            <person name="Najimudin N."/>
            <person name="Mahadi N.M."/>
            <person name="Illias R.M."/>
        </authorList>
    </citation>
    <scope>NUCLEOTIDE SEQUENCE [LARGE SCALE GENOMIC DNA]</scope>
    <source>
        <strain evidence="2 3">G1</strain>
    </source>
</reference>
<sequence length="344" mass="37331">MGSKLLFFTTSFLIGWFFQWVGLPAGWLLGALLTGMVWSFFIDKLIFRSELFTLSLALVGVVIGFMVVPEEVWAYRTLLPAFLLSLVLTLIGGIALGKLFGKWTKLEGNTAFFCCLPGGASEVIALSERYQADQRIVAAFHTARITLFVFSVPLIVGVGSRANAVPIIEEPQGLWADGGLIGLAFCLAILVFFLSRFLSFPGAPMFVAILFGFTAHQLAVPDYAMPNVVMGMAQVLIGSLIGMRFDRKTVKELKRIGGASALTLLLYVLMSIGLALIFFVLSPLPFYTTLLAIVPAGAAEMASTAATLQLDATVVATLQMLRVLGLFLALPFLLKWFAKKPIKS</sequence>
<dbReference type="HOGENOM" id="CLU_050210_2_0_9"/>
<evidence type="ECO:0000313" key="3">
    <source>
        <dbReference type="Proteomes" id="UP000027142"/>
    </source>
</evidence>
<dbReference type="PATRIC" id="fig|1246626.3.peg.3779"/>
<dbReference type="PANTHER" id="PTHR38457">
    <property type="entry name" value="REGULATOR ABRB-RELATED"/>
    <property type="match status" value="1"/>
</dbReference>
<keyword evidence="1" id="KW-0472">Membrane</keyword>
<keyword evidence="1" id="KW-0812">Transmembrane</keyword>
<feature type="transmembrane region" description="Helical" evidence="1">
    <location>
        <begin position="51"/>
        <end position="68"/>
    </location>
</feature>
<dbReference type="GO" id="GO:0004497">
    <property type="term" value="F:monooxygenase activity"/>
    <property type="evidence" value="ECO:0007669"/>
    <property type="project" value="UniProtKB-KW"/>
</dbReference>
<feature type="transmembrane region" description="Helical" evidence="1">
    <location>
        <begin position="202"/>
        <end position="219"/>
    </location>
</feature>
<dbReference type="STRING" id="1246626.BleG1_3786"/>
<dbReference type="InterPro" id="IPR017516">
    <property type="entry name" value="AbrB_dup"/>
</dbReference>
<dbReference type="InterPro" id="IPR007820">
    <property type="entry name" value="AbrB_fam"/>
</dbReference>
<keyword evidence="3" id="KW-1185">Reference proteome</keyword>
<dbReference type="EMBL" id="CP003923">
    <property type="protein sequence ID" value="AIC96333.1"/>
    <property type="molecule type" value="Genomic_DNA"/>
</dbReference>
<feature type="transmembrane region" description="Helical" evidence="1">
    <location>
        <begin position="20"/>
        <end position="42"/>
    </location>
</feature>
<dbReference type="PIRSF" id="PIRSF038991">
    <property type="entry name" value="Protein_AbrB"/>
    <property type="match status" value="1"/>
</dbReference>
<evidence type="ECO:0000256" key="1">
    <source>
        <dbReference type="SAM" id="Phobius"/>
    </source>
</evidence>
<dbReference type="RefSeq" id="WP_038484230.1">
    <property type="nucleotide sequence ID" value="NZ_CP003923.1"/>
</dbReference>
<gene>
    <name evidence="2" type="ORF">BleG1_3786</name>
</gene>
<dbReference type="GO" id="GO:0010468">
    <property type="term" value="P:regulation of gene expression"/>
    <property type="evidence" value="ECO:0007669"/>
    <property type="project" value="InterPro"/>
</dbReference>
<keyword evidence="1" id="KW-1133">Transmembrane helix</keyword>
<feature type="transmembrane region" description="Helical" evidence="1">
    <location>
        <begin position="74"/>
        <end position="96"/>
    </location>
</feature>
<organism evidence="2 3">
    <name type="scientific">Shouchella lehensis G1</name>
    <dbReference type="NCBI Taxonomy" id="1246626"/>
    <lineage>
        <taxon>Bacteria</taxon>
        <taxon>Bacillati</taxon>
        <taxon>Bacillota</taxon>
        <taxon>Bacilli</taxon>
        <taxon>Bacillales</taxon>
        <taxon>Bacillaceae</taxon>
        <taxon>Shouchella</taxon>
    </lineage>
</organism>
<dbReference type="KEGG" id="ble:BleG1_3786"/>
<accession>A0A060M6Z2</accession>
<proteinExistence type="predicted"/>
<feature type="transmembrane region" description="Helical" evidence="1">
    <location>
        <begin position="136"/>
        <end position="158"/>
    </location>
</feature>
<dbReference type="OrthoDB" id="5460360at2"/>
<feature type="transmembrane region" description="Helical" evidence="1">
    <location>
        <begin position="257"/>
        <end position="281"/>
    </location>
</feature>
<keyword evidence="2" id="KW-0503">Monooxygenase</keyword>
<dbReference type="eggNOG" id="COG3180">
    <property type="taxonomic scope" value="Bacteria"/>
</dbReference>
<feature type="transmembrane region" description="Helical" evidence="1">
    <location>
        <begin position="320"/>
        <end position="338"/>
    </location>
</feature>
<dbReference type="NCBIfam" id="TIGR03082">
    <property type="entry name" value="Gneg_AbrB_dup"/>
    <property type="match status" value="2"/>
</dbReference>
<dbReference type="Proteomes" id="UP000027142">
    <property type="component" value="Chromosome"/>
</dbReference>
<dbReference type="Pfam" id="PF05145">
    <property type="entry name" value="AbrB"/>
    <property type="match status" value="1"/>
</dbReference>
<name>A0A060M6Z2_9BACI</name>
<dbReference type="PANTHER" id="PTHR38457:SF1">
    <property type="entry name" value="REGULATOR ABRB-RELATED"/>
    <property type="match status" value="1"/>
</dbReference>
<evidence type="ECO:0000313" key="2">
    <source>
        <dbReference type="EMBL" id="AIC96333.1"/>
    </source>
</evidence>
<protein>
    <submittedName>
        <fullName evidence="2">Ammonia monooxygenase</fullName>
    </submittedName>
</protein>
<dbReference type="AlphaFoldDB" id="A0A060M6Z2"/>
<keyword evidence="2" id="KW-0560">Oxidoreductase</keyword>
<feature type="transmembrane region" description="Helical" evidence="1">
    <location>
        <begin position="178"/>
        <end position="195"/>
    </location>
</feature>
<feature type="transmembrane region" description="Helical" evidence="1">
    <location>
        <begin position="225"/>
        <end position="245"/>
    </location>
</feature>